<keyword evidence="4" id="KW-1185">Reference proteome</keyword>
<organism evidence="3 4">
    <name type="scientific">Funneliformis geosporum</name>
    <dbReference type="NCBI Taxonomy" id="1117311"/>
    <lineage>
        <taxon>Eukaryota</taxon>
        <taxon>Fungi</taxon>
        <taxon>Fungi incertae sedis</taxon>
        <taxon>Mucoromycota</taxon>
        <taxon>Glomeromycotina</taxon>
        <taxon>Glomeromycetes</taxon>
        <taxon>Glomerales</taxon>
        <taxon>Glomeraceae</taxon>
        <taxon>Funneliformis</taxon>
    </lineage>
</organism>
<reference evidence="3" key="1">
    <citation type="submission" date="2022-08" db="EMBL/GenBank/DDBJ databases">
        <authorList>
            <person name="Kallberg Y."/>
            <person name="Tangrot J."/>
            <person name="Rosling A."/>
        </authorList>
    </citation>
    <scope>NUCLEOTIDE SEQUENCE</scope>
    <source>
        <strain evidence="3">Wild A</strain>
    </source>
</reference>
<evidence type="ECO:0000256" key="2">
    <source>
        <dbReference type="SAM" id="Phobius"/>
    </source>
</evidence>
<evidence type="ECO:0000313" key="3">
    <source>
        <dbReference type="EMBL" id="CAI2165333.1"/>
    </source>
</evidence>
<protein>
    <submittedName>
        <fullName evidence="3">8473_t:CDS:1</fullName>
    </submittedName>
</protein>
<sequence length="187" mass="20050">MAPGLLFQYHLKSDFHDFHPEMCLYHELQTINKVPTEEDSAIVGLFPTIPTIIPPSHTLAPTTPISTTSNVPKTTDQTPIGTSSIPVTTSVASPLPSNEAPKIIDPFNGQPANSDLPTQTGIQSAPSAPVVVQSTIIKEAAPALTTLKPSSTDVVYVTNKSSKGVSFNFWDMGCWILLTAVVAFLFF</sequence>
<evidence type="ECO:0000256" key="1">
    <source>
        <dbReference type="SAM" id="MobiDB-lite"/>
    </source>
</evidence>
<feature type="transmembrane region" description="Helical" evidence="2">
    <location>
        <begin position="167"/>
        <end position="186"/>
    </location>
</feature>
<keyword evidence="2" id="KW-1133">Transmembrane helix</keyword>
<feature type="compositionally biased region" description="Polar residues" evidence="1">
    <location>
        <begin position="59"/>
        <end position="91"/>
    </location>
</feature>
<accession>A0A9W4SDV1</accession>
<feature type="region of interest" description="Disordered" evidence="1">
    <location>
        <begin position="57"/>
        <end position="91"/>
    </location>
</feature>
<gene>
    <name evidence="3" type="ORF">FWILDA_LOCUS2019</name>
</gene>
<comment type="caution">
    <text evidence="3">The sequence shown here is derived from an EMBL/GenBank/DDBJ whole genome shotgun (WGS) entry which is preliminary data.</text>
</comment>
<keyword evidence="2" id="KW-0472">Membrane</keyword>
<dbReference type="Proteomes" id="UP001153678">
    <property type="component" value="Unassembled WGS sequence"/>
</dbReference>
<proteinExistence type="predicted"/>
<evidence type="ECO:0000313" key="4">
    <source>
        <dbReference type="Proteomes" id="UP001153678"/>
    </source>
</evidence>
<dbReference type="AlphaFoldDB" id="A0A9W4SDV1"/>
<dbReference type="EMBL" id="CAMKVN010000216">
    <property type="protein sequence ID" value="CAI2165333.1"/>
    <property type="molecule type" value="Genomic_DNA"/>
</dbReference>
<keyword evidence="2" id="KW-0812">Transmembrane</keyword>
<name>A0A9W4SDV1_9GLOM</name>